<dbReference type="EMBL" id="QNRK01000002">
    <property type="protein sequence ID" value="RBP17525.1"/>
    <property type="molecule type" value="Genomic_DNA"/>
</dbReference>
<evidence type="ECO:0000313" key="3">
    <source>
        <dbReference type="Proteomes" id="UP000253529"/>
    </source>
</evidence>
<protein>
    <submittedName>
        <fullName evidence="2">3-oxoadipate enol-lactonase</fullName>
    </submittedName>
</protein>
<dbReference type="RefSeq" id="WP_113887491.1">
    <property type="nucleotide sequence ID" value="NZ_QNRK01000002.1"/>
</dbReference>
<dbReference type="InterPro" id="IPR026968">
    <property type="entry name" value="PcaD/CatD"/>
</dbReference>
<gene>
    <name evidence="2" type="ORF">DFR50_10216</name>
</gene>
<dbReference type="PANTHER" id="PTHR43433">
    <property type="entry name" value="HYDROLASE, ALPHA/BETA FOLD FAMILY PROTEIN"/>
    <property type="match status" value="1"/>
</dbReference>
<reference evidence="2 3" key="1">
    <citation type="submission" date="2018-06" db="EMBL/GenBank/DDBJ databases">
        <title>Genomic Encyclopedia of Type Strains, Phase IV (KMG-IV): sequencing the most valuable type-strain genomes for metagenomic binning, comparative biology and taxonomic classification.</title>
        <authorList>
            <person name="Goeker M."/>
        </authorList>
    </citation>
    <scope>NUCLEOTIDE SEQUENCE [LARGE SCALE GENOMIC DNA]</scope>
    <source>
        <strain evidence="2 3">DSM 24875</strain>
    </source>
</reference>
<dbReference type="InterPro" id="IPR050471">
    <property type="entry name" value="AB_hydrolase"/>
</dbReference>
<evidence type="ECO:0000313" key="2">
    <source>
        <dbReference type="EMBL" id="RBP17525.1"/>
    </source>
</evidence>
<dbReference type="Pfam" id="PF12697">
    <property type="entry name" value="Abhydrolase_6"/>
    <property type="match status" value="1"/>
</dbReference>
<feature type="domain" description="AB hydrolase-1" evidence="1">
    <location>
        <begin position="26"/>
        <end position="252"/>
    </location>
</feature>
<dbReference type="PANTHER" id="PTHR43433:SF5">
    <property type="entry name" value="AB HYDROLASE-1 DOMAIN-CONTAINING PROTEIN"/>
    <property type="match status" value="1"/>
</dbReference>
<dbReference type="OrthoDB" id="9793083at2"/>
<comment type="caution">
    <text evidence="2">The sequence shown here is derived from an EMBL/GenBank/DDBJ whole genome shotgun (WGS) entry which is preliminary data.</text>
</comment>
<dbReference type="GO" id="GO:0047570">
    <property type="term" value="F:3-oxoadipate enol-lactonase activity"/>
    <property type="evidence" value="ECO:0007669"/>
    <property type="project" value="InterPro"/>
</dbReference>
<dbReference type="Proteomes" id="UP000253529">
    <property type="component" value="Unassembled WGS sequence"/>
</dbReference>
<dbReference type="InterPro" id="IPR000073">
    <property type="entry name" value="AB_hydrolase_1"/>
</dbReference>
<proteinExistence type="predicted"/>
<organism evidence="2 3">
    <name type="scientific">Roseiarcus fermentans</name>
    <dbReference type="NCBI Taxonomy" id="1473586"/>
    <lineage>
        <taxon>Bacteria</taxon>
        <taxon>Pseudomonadati</taxon>
        <taxon>Pseudomonadota</taxon>
        <taxon>Alphaproteobacteria</taxon>
        <taxon>Hyphomicrobiales</taxon>
        <taxon>Roseiarcaceae</taxon>
        <taxon>Roseiarcus</taxon>
    </lineage>
</organism>
<dbReference type="GO" id="GO:0042952">
    <property type="term" value="P:beta-ketoadipate pathway"/>
    <property type="evidence" value="ECO:0007669"/>
    <property type="project" value="InterPro"/>
</dbReference>
<dbReference type="Gene3D" id="3.40.50.1820">
    <property type="entry name" value="alpha/beta hydrolase"/>
    <property type="match status" value="1"/>
</dbReference>
<dbReference type="PRINTS" id="PR00111">
    <property type="entry name" value="ABHYDROLASE"/>
</dbReference>
<dbReference type="InterPro" id="IPR029058">
    <property type="entry name" value="AB_hydrolase_fold"/>
</dbReference>
<dbReference type="AlphaFoldDB" id="A0A366FUV5"/>
<evidence type="ECO:0000259" key="1">
    <source>
        <dbReference type="Pfam" id="PF12697"/>
    </source>
</evidence>
<sequence length="263" mass="27830">MGFLRANGGVVHYRDEGRRDGAAIAFVNALGSDLRIWDEVAARLAPTFRVIRYDKRGHGLSEAGPDRYDMADYADDLAGLLDALGAARATIVGLSIGGLIAQELYRRRPDLFAALVLSDTAARIGDDASWDARIAAIEAGGLEAIADGVLERWFTADFRSGRADDLTGWRTMLVRTPRQGYLAACGALKRADLRPFAGGISVPTLCLVGDQDGSTPVALVRETAALVKGARFEIVAGAGHIPGIEQPGTTADLVGEHARSATS</sequence>
<accession>A0A366FUV5</accession>
<dbReference type="NCBIfam" id="TIGR02427">
    <property type="entry name" value="protocat_pcaD"/>
    <property type="match status" value="1"/>
</dbReference>
<keyword evidence="3" id="KW-1185">Reference proteome</keyword>
<name>A0A366FUV5_9HYPH</name>
<dbReference type="SUPFAM" id="SSF53474">
    <property type="entry name" value="alpha/beta-Hydrolases"/>
    <property type="match status" value="1"/>
</dbReference>